<dbReference type="InterPro" id="IPR036770">
    <property type="entry name" value="Ankyrin_rpt-contain_sf"/>
</dbReference>
<feature type="repeat" description="ANK" evidence="1">
    <location>
        <begin position="62"/>
        <end position="82"/>
    </location>
</feature>
<dbReference type="PROSITE" id="PS50297">
    <property type="entry name" value="ANK_REP_REGION"/>
    <property type="match status" value="1"/>
</dbReference>
<reference evidence="3" key="1">
    <citation type="journal article" date="2010" name="Genome Biol.">
        <title>Genome sequence of the necrotrophic plant pathogen Pythium ultimum reveals original pathogenicity mechanisms and effector repertoire.</title>
        <authorList>
            <person name="Levesque C.A."/>
            <person name="Brouwer H."/>
            <person name="Cano L."/>
            <person name="Hamilton J.P."/>
            <person name="Holt C."/>
            <person name="Huitema E."/>
            <person name="Raffaele S."/>
            <person name="Robideau G.P."/>
            <person name="Thines M."/>
            <person name="Win J."/>
            <person name="Zerillo M.M."/>
            <person name="Beakes G.W."/>
            <person name="Boore J.L."/>
            <person name="Busam D."/>
            <person name="Dumas B."/>
            <person name="Ferriera S."/>
            <person name="Fuerstenberg S.I."/>
            <person name="Gachon C.M."/>
            <person name="Gaulin E."/>
            <person name="Govers F."/>
            <person name="Grenville-Briggs L."/>
            <person name="Horner N."/>
            <person name="Hostetler J."/>
            <person name="Jiang R.H."/>
            <person name="Johnson J."/>
            <person name="Krajaejun T."/>
            <person name="Lin H."/>
            <person name="Meijer H.J."/>
            <person name="Moore B."/>
            <person name="Morris P."/>
            <person name="Phuntmart V."/>
            <person name="Puiu D."/>
            <person name="Shetty J."/>
            <person name="Stajich J.E."/>
            <person name="Tripathy S."/>
            <person name="Wawra S."/>
            <person name="van West P."/>
            <person name="Whitty B.R."/>
            <person name="Coutinho P.M."/>
            <person name="Henrissat B."/>
            <person name="Martin F."/>
            <person name="Thomas P.D."/>
            <person name="Tyler B.M."/>
            <person name="De Vries R.P."/>
            <person name="Kamoun S."/>
            <person name="Yandell M."/>
            <person name="Tisserat N."/>
            <person name="Buell C.R."/>
        </authorList>
    </citation>
    <scope>NUCLEOTIDE SEQUENCE</scope>
    <source>
        <strain evidence="3">DAOM:BR144</strain>
    </source>
</reference>
<dbReference type="Proteomes" id="UP000019132">
    <property type="component" value="Unassembled WGS sequence"/>
</dbReference>
<keyword evidence="3" id="KW-1185">Reference proteome</keyword>
<dbReference type="InterPro" id="IPR002110">
    <property type="entry name" value="Ankyrin_rpt"/>
</dbReference>
<dbReference type="EnsemblProtists" id="PYU1_T004875">
    <property type="protein sequence ID" value="PYU1_T004875"/>
    <property type="gene ID" value="PYU1_G004864"/>
</dbReference>
<dbReference type="HOGENOM" id="CLU_2565499_0_0_1"/>
<dbReference type="VEuPathDB" id="FungiDB:PYU1_G004864"/>
<dbReference type="AlphaFoldDB" id="K3WIT3"/>
<dbReference type="EMBL" id="GL376564">
    <property type="status" value="NOT_ANNOTATED_CDS"/>
    <property type="molecule type" value="Genomic_DNA"/>
</dbReference>
<accession>K3WIT3</accession>
<sequence>MASTQQKEMGVSAYEKQKQVATDILTSADDGDITKFKKTIEAIKEMGMTDIKETLAGFKDAHKRSPLHFAAAKGRENIIQFI</sequence>
<reference evidence="3" key="2">
    <citation type="submission" date="2010-04" db="EMBL/GenBank/DDBJ databases">
        <authorList>
            <person name="Buell R."/>
            <person name="Hamilton J."/>
            <person name="Hostetler J."/>
        </authorList>
    </citation>
    <scope>NUCLEOTIDE SEQUENCE [LARGE SCALE GENOMIC DNA]</scope>
    <source>
        <strain evidence="3">DAOM:BR144</strain>
    </source>
</reference>
<dbReference type="PROSITE" id="PS50088">
    <property type="entry name" value="ANK_REPEAT"/>
    <property type="match status" value="1"/>
</dbReference>
<organism evidence="2 3">
    <name type="scientific">Globisporangium ultimum (strain ATCC 200006 / CBS 805.95 / DAOM BR144)</name>
    <name type="common">Pythium ultimum</name>
    <dbReference type="NCBI Taxonomy" id="431595"/>
    <lineage>
        <taxon>Eukaryota</taxon>
        <taxon>Sar</taxon>
        <taxon>Stramenopiles</taxon>
        <taxon>Oomycota</taxon>
        <taxon>Peronosporomycetes</taxon>
        <taxon>Pythiales</taxon>
        <taxon>Pythiaceae</taxon>
        <taxon>Globisporangium</taxon>
    </lineage>
</organism>
<dbReference type="InParanoid" id="K3WIT3"/>
<evidence type="ECO:0000313" key="3">
    <source>
        <dbReference type="Proteomes" id="UP000019132"/>
    </source>
</evidence>
<reference evidence="2" key="3">
    <citation type="submission" date="2015-02" db="UniProtKB">
        <authorList>
            <consortium name="EnsemblProtists"/>
        </authorList>
    </citation>
    <scope>IDENTIFICATION</scope>
    <source>
        <strain evidence="2">DAOM BR144</strain>
    </source>
</reference>
<keyword evidence="1" id="KW-0040">ANK repeat</keyword>
<dbReference type="eggNOG" id="KOG0504">
    <property type="taxonomic scope" value="Eukaryota"/>
</dbReference>
<proteinExistence type="predicted"/>
<evidence type="ECO:0000313" key="2">
    <source>
        <dbReference type="EnsemblProtists" id="PYU1_T004875"/>
    </source>
</evidence>
<protein>
    <submittedName>
        <fullName evidence="2">Uncharacterized protein</fullName>
    </submittedName>
</protein>
<dbReference type="Gene3D" id="1.25.40.20">
    <property type="entry name" value="Ankyrin repeat-containing domain"/>
    <property type="match status" value="1"/>
</dbReference>
<evidence type="ECO:0000256" key="1">
    <source>
        <dbReference type="PROSITE-ProRule" id="PRU00023"/>
    </source>
</evidence>
<name>K3WIT3_GLOUD</name>